<organism evidence="7 8">
    <name type="scientific">Sphingobacterium litopenaei</name>
    <dbReference type="NCBI Taxonomy" id="2763500"/>
    <lineage>
        <taxon>Bacteria</taxon>
        <taxon>Pseudomonadati</taxon>
        <taxon>Bacteroidota</taxon>
        <taxon>Sphingobacteriia</taxon>
        <taxon>Sphingobacteriales</taxon>
        <taxon>Sphingobacteriaceae</taxon>
        <taxon>Sphingobacterium</taxon>
    </lineage>
</organism>
<evidence type="ECO:0000256" key="3">
    <source>
        <dbReference type="ARBA" id="ARBA00022801"/>
    </source>
</evidence>
<dbReference type="GO" id="GO:0008448">
    <property type="term" value="F:N-acetylglucosamine-6-phosphate deacetylase activity"/>
    <property type="evidence" value="ECO:0007669"/>
    <property type="project" value="UniProtKB-EC"/>
</dbReference>
<dbReference type="CDD" id="cd00854">
    <property type="entry name" value="NagA"/>
    <property type="match status" value="1"/>
</dbReference>
<dbReference type="PANTHER" id="PTHR11113">
    <property type="entry name" value="N-ACETYLGLUCOSAMINE-6-PHOSPHATE DEACETYLASE"/>
    <property type="match status" value="1"/>
</dbReference>
<evidence type="ECO:0000313" key="7">
    <source>
        <dbReference type="EMBL" id="MBD1428761.1"/>
    </source>
</evidence>
<dbReference type="InterPro" id="IPR011059">
    <property type="entry name" value="Metal-dep_hydrolase_composite"/>
</dbReference>
<dbReference type="Pfam" id="PF01979">
    <property type="entry name" value="Amidohydro_1"/>
    <property type="match status" value="1"/>
</dbReference>
<keyword evidence="3 5" id="KW-0378">Hydrolase</keyword>
<dbReference type="EMBL" id="JACOIJ010000005">
    <property type="protein sequence ID" value="MBD1428761.1"/>
    <property type="molecule type" value="Genomic_DNA"/>
</dbReference>
<dbReference type="PIRSF" id="PIRSF038994">
    <property type="entry name" value="NagA"/>
    <property type="match status" value="1"/>
</dbReference>
<dbReference type="InterPro" id="IPR006680">
    <property type="entry name" value="Amidohydro-rel"/>
</dbReference>
<dbReference type="SUPFAM" id="SSF51556">
    <property type="entry name" value="Metallo-dependent hydrolases"/>
    <property type="match status" value="1"/>
</dbReference>
<evidence type="ECO:0000313" key="8">
    <source>
        <dbReference type="Proteomes" id="UP000651271"/>
    </source>
</evidence>
<dbReference type="Proteomes" id="UP000651271">
    <property type="component" value="Unassembled WGS sequence"/>
</dbReference>
<dbReference type="SUPFAM" id="SSF51338">
    <property type="entry name" value="Composite domain of metallo-dependent hydrolases"/>
    <property type="match status" value="1"/>
</dbReference>
<dbReference type="InterPro" id="IPR003764">
    <property type="entry name" value="GlcNAc_6-P_deAcase"/>
</dbReference>
<name>A0ABR7YBT3_9SPHI</name>
<evidence type="ECO:0000256" key="5">
    <source>
        <dbReference type="PIRNR" id="PIRNR038994"/>
    </source>
</evidence>
<dbReference type="Gene3D" id="3.20.20.140">
    <property type="entry name" value="Metal-dependent hydrolases"/>
    <property type="match status" value="1"/>
</dbReference>
<dbReference type="NCBIfam" id="TIGR00221">
    <property type="entry name" value="nagA"/>
    <property type="match status" value="1"/>
</dbReference>
<accession>A0ABR7YBT3</accession>
<reference evidence="7 8" key="1">
    <citation type="submission" date="2020-08" db="EMBL/GenBank/DDBJ databases">
        <title>Sphingobacterium sp. DN04309 isolated from aquaculture water.</title>
        <authorList>
            <person name="Zhang M."/>
        </authorList>
    </citation>
    <scope>NUCLEOTIDE SEQUENCE [LARGE SCALE GENOMIC DNA]</scope>
    <source>
        <strain evidence="7 8">DN04309</strain>
    </source>
</reference>
<dbReference type="RefSeq" id="WP_190301531.1">
    <property type="nucleotide sequence ID" value="NZ_JACOIJ010000005.1"/>
</dbReference>
<feature type="domain" description="Amidohydrolase-related" evidence="6">
    <location>
        <begin position="53"/>
        <end position="387"/>
    </location>
</feature>
<keyword evidence="4 5" id="KW-0119">Carbohydrate metabolism</keyword>
<keyword evidence="2" id="KW-0479">Metal-binding</keyword>
<sequence length="402" mass="44524">MFKLLLYNGRLITANGILESAYCYMEDGVIKEYGVGDIQVSEDTLEINVANKYISAGFIDIHIHGGGGYDFMDANVESFLGVANTHIKYGTTSMCPTTLTADSEHLEKVLTVYEQANLHNSKGSKFLGLHLEGPYFAMNQRGAQDPKYIRNPDYKEYSRIVEMSPHIIRWSSAPELPGALEFGDFLTDRGIIAAFAHTEALYDDIKLAFDHGYRLATHFYSAMLGVTRKNAHRYAGAVEACYLIDEIDVEVIADGVHLPKPLLELIYKIKGSERIVLITDAMRAAGTHVNKSVLGSLHDGIEVIVEDGVAKLADRSAFAGSIATANLLVRNFLNNTKASFPEVIKMITENPARILGFAHRKGKIEKGYDADVVVFDDNIDVYLSIVEGHIKYNKLNFNSNES</sequence>
<evidence type="ECO:0000256" key="4">
    <source>
        <dbReference type="ARBA" id="ARBA00023277"/>
    </source>
</evidence>
<proteinExistence type="inferred from homology"/>
<evidence type="ECO:0000259" key="6">
    <source>
        <dbReference type="Pfam" id="PF01979"/>
    </source>
</evidence>
<evidence type="ECO:0000256" key="1">
    <source>
        <dbReference type="ARBA" id="ARBA00010716"/>
    </source>
</evidence>
<protein>
    <submittedName>
        <fullName evidence="7">N-acetylglucosamine-6-phosphate deacetylase</fullName>
        <ecNumber evidence="7">3.5.1.25</ecNumber>
    </submittedName>
</protein>
<comment type="caution">
    <text evidence="7">The sequence shown here is derived from an EMBL/GenBank/DDBJ whole genome shotgun (WGS) entry which is preliminary data.</text>
</comment>
<dbReference type="InterPro" id="IPR032466">
    <property type="entry name" value="Metal_Hydrolase"/>
</dbReference>
<dbReference type="PANTHER" id="PTHR11113:SF14">
    <property type="entry name" value="N-ACETYLGLUCOSAMINE-6-PHOSPHATE DEACETYLASE"/>
    <property type="match status" value="1"/>
</dbReference>
<evidence type="ECO:0000256" key="2">
    <source>
        <dbReference type="ARBA" id="ARBA00022723"/>
    </source>
</evidence>
<keyword evidence="8" id="KW-1185">Reference proteome</keyword>
<dbReference type="Gene3D" id="2.30.40.10">
    <property type="entry name" value="Urease, subunit C, domain 1"/>
    <property type="match status" value="1"/>
</dbReference>
<comment type="similarity">
    <text evidence="1 5">Belongs to the metallo-dependent hydrolases superfamily. NagA family.</text>
</comment>
<dbReference type="EC" id="3.5.1.25" evidence="7"/>
<gene>
    <name evidence="7" type="primary">nagA</name>
    <name evidence="7" type="ORF">H8B04_04110</name>
</gene>